<comment type="caution">
    <text evidence="5">The sequence shown here is derived from an EMBL/GenBank/DDBJ whole genome shotgun (WGS) entry which is preliminary data.</text>
</comment>
<proteinExistence type="inferred from homology"/>
<dbReference type="SUPFAM" id="SSF54654">
    <property type="entry name" value="CI-2 family of serine protease inhibitors"/>
    <property type="match status" value="1"/>
</dbReference>
<evidence type="ECO:0000256" key="3">
    <source>
        <dbReference type="ARBA" id="ARBA00022900"/>
    </source>
</evidence>
<dbReference type="Gene3D" id="3.30.10.10">
    <property type="entry name" value="Trypsin Inhibitor V, subunit A"/>
    <property type="match status" value="1"/>
</dbReference>
<dbReference type="EMBL" id="BDSP01000092">
    <property type="protein sequence ID" value="GAX15485.1"/>
    <property type="molecule type" value="Genomic_DNA"/>
</dbReference>
<dbReference type="GO" id="GO:0009611">
    <property type="term" value="P:response to wounding"/>
    <property type="evidence" value="ECO:0007669"/>
    <property type="project" value="InterPro"/>
</dbReference>
<dbReference type="Pfam" id="PF00280">
    <property type="entry name" value="potato_inhibit"/>
    <property type="match status" value="1"/>
</dbReference>
<dbReference type="PROSITE" id="PS51257">
    <property type="entry name" value="PROKAR_LIPOPROTEIN"/>
    <property type="match status" value="1"/>
</dbReference>
<evidence type="ECO:0000256" key="2">
    <source>
        <dbReference type="ARBA" id="ARBA00022690"/>
    </source>
</evidence>
<dbReference type="PANTHER" id="PTHR33091:SF29">
    <property type="entry name" value="SUBTILISIN INHIBITOR 1"/>
    <property type="match status" value="1"/>
</dbReference>
<evidence type="ECO:0000256" key="4">
    <source>
        <dbReference type="SAM" id="Phobius"/>
    </source>
</evidence>
<keyword evidence="4" id="KW-0812">Transmembrane</keyword>
<dbReference type="InterPro" id="IPR000864">
    <property type="entry name" value="Prot_inh_pot1"/>
</dbReference>
<comment type="similarity">
    <text evidence="1">Belongs to the protease inhibitor I13 (potato type I serine protease inhibitor) family.</text>
</comment>
<dbReference type="PANTHER" id="PTHR33091">
    <property type="entry name" value="PROTEIN, PUTATIVE, EXPRESSED-RELATED"/>
    <property type="match status" value="1"/>
</dbReference>
<organism evidence="5 6">
    <name type="scientific">Fistulifera solaris</name>
    <name type="common">Oleaginous diatom</name>
    <dbReference type="NCBI Taxonomy" id="1519565"/>
    <lineage>
        <taxon>Eukaryota</taxon>
        <taxon>Sar</taxon>
        <taxon>Stramenopiles</taxon>
        <taxon>Ochrophyta</taxon>
        <taxon>Bacillariophyta</taxon>
        <taxon>Bacillariophyceae</taxon>
        <taxon>Bacillariophycidae</taxon>
        <taxon>Naviculales</taxon>
        <taxon>Naviculaceae</taxon>
        <taxon>Fistulifera</taxon>
    </lineage>
</organism>
<keyword evidence="3" id="KW-0722">Serine protease inhibitor</keyword>
<dbReference type="AlphaFoldDB" id="A0A1Z5JN97"/>
<evidence type="ECO:0000313" key="6">
    <source>
        <dbReference type="Proteomes" id="UP000198406"/>
    </source>
</evidence>
<dbReference type="OrthoDB" id="10013825at2759"/>
<dbReference type="InParanoid" id="A0A1Z5JN97"/>
<protein>
    <submittedName>
        <fullName evidence="5">Uncharacterized protein</fullName>
    </submittedName>
</protein>
<dbReference type="InterPro" id="IPR036354">
    <property type="entry name" value="Prot_inh_pot1_sf"/>
</dbReference>
<gene>
    <name evidence="5" type="ORF">FisN_8Lu264</name>
</gene>
<name>A0A1Z5JN97_FISSO</name>
<feature type="transmembrane region" description="Helical" evidence="4">
    <location>
        <begin position="6"/>
        <end position="24"/>
    </location>
</feature>
<accession>A0A1Z5JN97</accession>
<evidence type="ECO:0000313" key="5">
    <source>
        <dbReference type="EMBL" id="GAX15485.1"/>
    </source>
</evidence>
<keyword evidence="4" id="KW-0472">Membrane</keyword>
<keyword evidence="6" id="KW-1185">Reference proteome</keyword>
<evidence type="ECO:0000256" key="1">
    <source>
        <dbReference type="ARBA" id="ARBA00008210"/>
    </source>
</evidence>
<dbReference type="GO" id="GO:0004867">
    <property type="term" value="F:serine-type endopeptidase inhibitor activity"/>
    <property type="evidence" value="ECO:0007669"/>
    <property type="project" value="UniProtKB-KW"/>
</dbReference>
<keyword evidence="4" id="KW-1133">Transmembrane helix</keyword>
<keyword evidence="2" id="KW-0646">Protease inhibitor</keyword>
<sequence length="115" mass="12501">MISGRWFLSLITISVGIIIACSSIRQQGVQYNEAKMVPMPLVGGTERTMNAQGPWPACVGMEGEACLALIQAAAPDVQDLQIVSEDAFMTMDYRTDRVRIMVNAQGFVAHIPSRG</sequence>
<dbReference type="Proteomes" id="UP000198406">
    <property type="component" value="Unassembled WGS sequence"/>
</dbReference>
<reference evidence="5 6" key="1">
    <citation type="journal article" date="2015" name="Plant Cell">
        <title>Oil accumulation by the oleaginous diatom Fistulifera solaris as revealed by the genome and transcriptome.</title>
        <authorList>
            <person name="Tanaka T."/>
            <person name="Maeda Y."/>
            <person name="Veluchamy A."/>
            <person name="Tanaka M."/>
            <person name="Abida H."/>
            <person name="Marechal E."/>
            <person name="Bowler C."/>
            <person name="Muto M."/>
            <person name="Sunaga Y."/>
            <person name="Tanaka M."/>
            <person name="Yoshino T."/>
            <person name="Taniguchi T."/>
            <person name="Fukuda Y."/>
            <person name="Nemoto M."/>
            <person name="Matsumoto M."/>
            <person name="Wong P.S."/>
            <person name="Aburatani S."/>
            <person name="Fujibuchi W."/>
        </authorList>
    </citation>
    <scope>NUCLEOTIDE SEQUENCE [LARGE SCALE GENOMIC DNA]</scope>
    <source>
        <strain evidence="5 6">JPCC DA0580</strain>
    </source>
</reference>